<accession>A0A1I7KN32</accession>
<dbReference type="Gene3D" id="2.40.160.10">
    <property type="entry name" value="Porin"/>
    <property type="match status" value="1"/>
</dbReference>
<sequence>MKKHLMAASILAALGLAQAHAGALDSGNLSIGGFGTLGVAQSDADDVQFARYNQAVGVKDSPRIGLDSNLGLQATYKFNDMFSATAQVLTRKNTSPQFTTDLTWAFVKAKLSDELSVRVGRMVLPAFTISDYQNVGYANTMMRPPIEMYGQEPIENLDGADANWQHAFGDTNVTVQGFVGVSSGKLFLPTGGGLTAKYRAPAYGFAASAEHGPFTVRLGHLRAKLDSDEVVPVNSLVNVLTQSGFAQLGRDIALEEKHINFTSLGLNMDWNNVVLQTEYAQRRAQEPVYASDSDSWYVMAGYRFGKVLPYAAHAALDGKGSIVRVPAALARAPQLAAAVDNLLLGARQSTKLIGVRWDFAQSLALKVQVDRVNPKRKSGSLIFPPAAGRRDSLTVVAAGVDFVF</sequence>
<dbReference type="Proteomes" id="UP000199391">
    <property type="component" value="Unassembled WGS sequence"/>
</dbReference>
<dbReference type="AlphaFoldDB" id="A0A1I7KN32"/>
<dbReference type="RefSeq" id="WP_093557098.1">
    <property type="nucleotide sequence ID" value="NZ_FPBO01000018.1"/>
</dbReference>
<dbReference type="Pfam" id="PF13609">
    <property type="entry name" value="Porin_4"/>
    <property type="match status" value="1"/>
</dbReference>
<keyword evidence="4" id="KW-1185">Reference proteome</keyword>
<reference evidence="4" key="1">
    <citation type="submission" date="2016-10" db="EMBL/GenBank/DDBJ databases">
        <authorList>
            <person name="Varghese N."/>
            <person name="Submissions S."/>
        </authorList>
    </citation>
    <scope>NUCLEOTIDE SEQUENCE [LARGE SCALE GENOMIC DNA]</scope>
    <source>
        <strain evidence="4">CGMCC 1.11014</strain>
    </source>
</reference>
<evidence type="ECO:0000259" key="2">
    <source>
        <dbReference type="Pfam" id="PF13609"/>
    </source>
</evidence>
<evidence type="ECO:0000256" key="1">
    <source>
        <dbReference type="SAM" id="SignalP"/>
    </source>
</evidence>
<feature type="chain" id="PRO_5011648260" evidence="1">
    <location>
        <begin position="22"/>
        <end position="404"/>
    </location>
</feature>
<protein>
    <submittedName>
        <fullName evidence="3">Porin</fullName>
    </submittedName>
</protein>
<dbReference type="STRING" id="1035707.SAMN05216552_101835"/>
<organism evidence="3 4">
    <name type="scientific">Pseudoduganella namucuonensis</name>
    <dbReference type="NCBI Taxonomy" id="1035707"/>
    <lineage>
        <taxon>Bacteria</taxon>
        <taxon>Pseudomonadati</taxon>
        <taxon>Pseudomonadota</taxon>
        <taxon>Betaproteobacteria</taxon>
        <taxon>Burkholderiales</taxon>
        <taxon>Oxalobacteraceae</taxon>
        <taxon>Telluria group</taxon>
        <taxon>Pseudoduganella</taxon>
    </lineage>
</organism>
<dbReference type="SUPFAM" id="SSF56935">
    <property type="entry name" value="Porins"/>
    <property type="match status" value="1"/>
</dbReference>
<proteinExistence type="predicted"/>
<keyword evidence="1" id="KW-0732">Signal</keyword>
<feature type="signal peptide" evidence="1">
    <location>
        <begin position="1"/>
        <end position="21"/>
    </location>
</feature>
<dbReference type="OrthoDB" id="197869at2"/>
<evidence type="ECO:0000313" key="3">
    <source>
        <dbReference type="EMBL" id="SFU98828.1"/>
    </source>
</evidence>
<gene>
    <name evidence="3" type="ORF">SAMN05216552_101835</name>
</gene>
<dbReference type="InterPro" id="IPR023614">
    <property type="entry name" value="Porin_dom_sf"/>
</dbReference>
<dbReference type="GO" id="GO:0016020">
    <property type="term" value="C:membrane"/>
    <property type="evidence" value="ECO:0007669"/>
    <property type="project" value="InterPro"/>
</dbReference>
<dbReference type="EMBL" id="FPBO01000018">
    <property type="protein sequence ID" value="SFU98828.1"/>
    <property type="molecule type" value="Genomic_DNA"/>
</dbReference>
<name>A0A1I7KN32_9BURK</name>
<evidence type="ECO:0000313" key="4">
    <source>
        <dbReference type="Proteomes" id="UP000199391"/>
    </source>
</evidence>
<dbReference type="InterPro" id="IPR033900">
    <property type="entry name" value="Gram_neg_porin_domain"/>
</dbReference>
<feature type="domain" description="Porin" evidence="2">
    <location>
        <begin position="8"/>
        <end position="318"/>
    </location>
</feature>
<dbReference type="GO" id="GO:0015288">
    <property type="term" value="F:porin activity"/>
    <property type="evidence" value="ECO:0007669"/>
    <property type="project" value="InterPro"/>
</dbReference>